<feature type="non-terminal residue" evidence="1">
    <location>
        <position position="86"/>
    </location>
</feature>
<sequence>MSGFIHLKPLPLSIWMEGILNLQSQSTLSSFWYSPHITKLQFLYQYITLLPVLDDSRQLMGKTNSIHSHFSKTWWPKRTGPKVKST</sequence>
<organism evidence="1">
    <name type="scientific">Solanum chacoense</name>
    <name type="common">Chaco potato</name>
    <dbReference type="NCBI Taxonomy" id="4108"/>
    <lineage>
        <taxon>Eukaryota</taxon>
        <taxon>Viridiplantae</taxon>
        <taxon>Streptophyta</taxon>
        <taxon>Embryophyta</taxon>
        <taxon>Tracheophyta</taxon>
        <taxon>Spermatophyta</taxon>
        <taxon>Magnoliopsida</taxon>
        <taxon>eudicotyledons</taxon>
        <taxon>Gunneridae</taxon>
        <taxon>Pentapetalae</taxon>
        <taxon>asterids</taxon>
        <taxon>lamiids</taxon>
        <taxon>Solanales</taxon>
        <taxon>Solanaceae</taxon>
        <taxon>Solanoideae</taxon>
        <taxon>Solaneae</taxon>
        <taxon>Solanum</taxon>
    </lineage>
</organism>
<reference evidence="1" key="1">
    <citation type="submission" date="2015-12" db="EMBL/GenBank/DDBJ databases">
        <title>Gene expression during late stages of embryo sac development: a critical building block for successful pollen-pistil interactions.</title>
        <authorList>
            <person name="Liu Y."/>
            <person name="Joly V."/>
            <person name="Sabar M."/>
            <person name="Matton D.P."/>
        </authorList>
    </citation>
    <scope>NUCLEOTIDE SEQUENCE</scope>
</reference>
<proteinExistence type="predicted"/>
<accession>A0A0V0H9P3</accession>
<dbReference type="EMBL" id="GEDG01022968">
    <property type="protein sequence ID" value="JAP17087.1"/>
    <property type="molecule type" value="Transcribed_RNA"/>
</dbReference>
<evidence type="ECO:0000313" key="1">
    <source>
        <dbReference type="EMBL" id="JAP17087.1"/>
    </source>
</evidence>
<protein>
    <submittedName>
        <fullName evidence="1">Putative ovule protein</fullName>
    </submittedName>
</protein>
<name>A0A0V0H9P3_SOLCH</name>
<dbReference type="AlphaFoldDB" id="A0A0V0H9P3"/>